<accession>A0A1M5V9U4</accession>
<dbReference type="EMBL" id="LT670817">
    <property type="protein sequence ID" value="SHH71864.1"/>
    <property type="molecule type" value="Genomic_DNA"/>
</dbReference>
<reference evidence="1 2" key="1">
    <citation type="submission" date="2016-11" db="EMBL/GenBank/DDBJ databases">
        <authorList>
            <person name="Jaros S."/>
            <person name="Januszkiewicz K."/>
            <person name="Wedrychowicz H."/>
        </authorList>
    </citation>
    <scope>NUCLEOTIDE SEQUENCE [LARGE SCALE GENOMIC DNA]</scope>
    <source>
        <strain evidence="1 2">GAS138</strain>
    </source>
</reference>
<evidence type="ECO:0000313" key="1">
    <source>
        <dbReference type="EMBL" id="SHH71864.1"/>
    </source>
</evidence>
<sequence>MFARAASCDVTPRDRPVRLAGYALRKAPVSTVLDPIELSAILLECSGQRCLIISFDLMIVGSELQNIILNKLEPLEFKPREILLLASHTHYAPATDQACARLGIPEVEFVNDVANAAENLVRQIQRQQPFEVSLDVFQGSLNHSINRRRYWPFPTVGRTYGFRLRSVSLAPNPSGPRDEQATIALLRKSSDGGVLGAIWHYTCHPTAVVPDSVISSDYPGAVRRVLRERFGQIPCVFAQGFCGDIRPNVAVSAPRTGMRERIRKVLRTIVSGPMFASPSAEDCAGWSQSLASRIGDIAQGGPARTFSPTQLHTGSAAIPLSDFFEGSMPDKMLAAQIVRIGEELEIVSLSAEATVGWEPILDEVVPVDSGRIRLYAGYLGALFGYLPTAAQVPEGGYEVAGFQALFGLSGDFKSDRIDPAVAGCVKSAFEDLQREKTRVMDPGVLAGAMTGRQDIR</sequence>
<name>A0A1M5V9U4_9BRAD</name>
<dbReference type="OrthoDB" id="622550at2"/>
<dbReference type="Proteomes" id="UP000189796">
    <property type="component" value="Chromosome I"/>
</dbReference>
<proteinExistence type="predicted"/>
<gene>
    <name evidence="1" type="ORF">SAMN05443248_5848</name>
</gene>
<protein>
    <recommendedName>
        <fullName evidence="3">Neutral/alkaline non-lysosomal ceramidase, N-terminal</fullName>
    </recommendedName>
</protein>
<evidence type="ECO:0008006" key="3">
    <source>
        <dbReference type="Google" id="ProtNLM"/>
    </source>
</evidence>
<organism evidence="1 2">
    <name type="scientific">Bradyrhizobium erythrophlei</name>
    <dbReference type="NCBI Taxonomy" id="1437360"/>
    <lineage>
        <taxon>Bacteria</taxon>
        <taxon>Pseudomonadati</taxon>
        <taxon>Pseudomonadota</taxon>
        <taxon>Alphaproteobacteria</taxon>
        <taxon>Hyphomicrobiales</taxon>
        <taxon>Nitrobacteraceae</taxon>
        <taxon>Bradyrhizobium</taxon>
    </lineage>
</organism>
<evidence type="ECO:0000313" key="2">
    <source>
        <dbReference type="Proteomes" id="UP000189796"/>
    </source>
</evidence>
<dbReference type="AlphaFoldDB" id="A0A1M5V9U4"/>
<dbReference type="RefSeq" id="WP_079604366.1">
    <property type="nucleotide sequence ID" value="NZ_LT670817.1"/>
</dbReference>